<evidence type="ECO:0000313" key="3">
    <source>
        <dbReference type="Proteomes" id="UP000507222"/>
    </source>
</evidence>
<dbReference type="EMBL" id="CAEKKB010000005">
    <property type="protein sequence ID" value="CAB4310127.1"/>
    <property type="molecule type" value="Genomic_DNA"/>
</dbReference>
<proteinExistence type="predicted"/>
<keyword evidence="4" id="KW-1185">Reference proteome</keyword>
<accession>A0A6J5UWZ4</accession>
<dbReference type="Proteomes" id="UP000507222">
    <property type="component" value="Unassembled WGS sequence"/>
</dbReference>
<evidence type="ECO:0000313" key="1">
    <source>
        <dbReference type="EMBL" id="CAB4279665.1"/>
    </source>
</evidence>
<sequence>MDLFYHVRTTFQDEDLCLFTVIAWIIWAERNKSLRGGVIRDLLAVDDTSLAFYKDFVDLCPSPRLPRHVASYFLLETY</sequence>
<reference evidence="4" key="1">
    <citation type="journal article" date="2020" name="Genome Biol.">
        <title>Gamete binning: chromosome-level and haplotype-resolved genome assembly enabled by high-throughput single-cell sequencing of gamete genomes.</title>
        <authorList>
            <person name="Campoy J.A."/>
            <person name="Sun H."/>
            <person name="Goel M."/>
            <person name="Jiao W.-B."/>
            <person name="Folz-Donahue K."/>
            <person name="Wang N."/>
            <person name="Rubio M."/>
            <person name="Liu C."/>
            <person name="Kukat C."/>
            <person name="Ruiz D."/>
            <person name="Huettel B."/>
            <person name="Schneeberger K."/>
        </authorList>
    </citation>
    <scope>NUCLEOTIDE SEQUENCE [LARGE SCALE GENOMIC DNA]</scope>
    <source>
        <strain evidence="4">cv. Rojo Pasion</strain>
    </source>
</reference>
<evidence type="ECO:0000313" key="4">
    <source>
        <dbReference type="Proteomes" id="UP000507245"/>
    </source>
</evidence>
<protein>
    <submittedName>
        <fullName evidence="1">Uncharacterized protein</fullName>
    </submittedName>
</protein>
<reference evidence="1 3" key="2">
    <citation type="submission" date="2020-05" db="EMBL/GenBank/DDBJ databases">
        <authorList>
            <person name="Campoy J."/>
            <person name="Schneeberger K."/>
            <person name="Spophaly S."/>
        </authorList>
    </citation>
    <scope>NUCLEOTIDE SEQUENCE [LARGE SCALE GENOMIC DNA]</scope>
    <source>
        <strain evidence="1">PruArmRojPasFocal</strain>
    </source>
</reference>
<name>A0A6J5UWZ4_PRUAR</name>
<evidence type="ECO:0000313" key="2">
    <source>
        <dbReference type="EMBL" id="CAB4310127.1"/>
    </source>
</evidence>
<gene>
    <name evidence="1" type="ORF">CURHAP_LOCUS32107</name>
    <name evidence="2" type="ORF">ORAREDHAP_LOCUS31748</name>
</gene>
<dbReference type="EMBL" id="CAEKDK010000005">
    <property type="protein sequence ID" value="CAB4279665.1"/>
    <property type="molecule type" value="Genomic_DNA"/>
</dbReference>
<dbReference type="Proteomes" id="UP000507245">
    <property type="component" value="Unassembled WGS sequence"/>
</dbReference>
<dbReference type="AlphaFoldDB" id="A0A6J5UWZ4"/>
<organism evidence="1 3">
    <name type="scientific">Prunus armeniaca</name>
    <name type="common">Apricot</name>
    <name type="synonym">Armeniaca vulgaris</name>
    <dbReference type="NCBI Taxonomy" id="36596"/>
    <lineage>
        <taxon>Eukaryota</taxon>
        <taxon>Viridiplantae</taxon>
        <taxon>Streptophyta</taxon>
        <taxon>Embryophyta</taxon>
        <taxon>Tracheophyta</taxon>
        <taxon>Spermatophyta</taxon>
        <taxon>Magnoliopsida</taxon>
        <taxon>eudicotyledons</taxon>
        <taxon>Gunneridae</taxon>
        <taxon>Pentapetalae</taxon>
        <taxon>rosids</taxon>
        <taxon>fabids</taxon>
        <taxon>Rosales</taxon>
        <taxon>Rosaceae</taxon>
        <taxon>Amygdaloideae</taxon>
        <taxon>Amygdaleae</taxon>
        <taxon>Prunus</taxon>
    </lineage>
</organism>